<evidence type="ECO:0000313" key="5">
    <source>
        <dbReference type="EMBL" id="NHB76473.1"/>
    </source>
</evidence>
<dbReference type="PANTHER" id="PTHR33154:SF33">
    <property type="entry name" value="TRANSCRIPTIONAL REPRESSOR SDPR"/>
    <property type="match status" value="1"/>
</dbReference>
<dbReference type="RefSeq" id="WP_166402516.1">
    <property type="nucleotide sequence ID" value="NZ_JAANHS010000004.1"/>
</dbReference>
<dbReference type="InterPro" id="IPR001845">
    <property type="entry name" value="HTH_ArsR_DNA-bd_dom"/>
</dbReference>
<comment type="caution">
    <text evidence="5">The sequence shown here is derived from an EMBL/GenBank/DDBJ whole genome shotgun (WGS) entry which is preliminary data.</text>
</comment>
<protein>
    <submittedName>
        <fullName evidence="5">Helix-turn-helix domain-containing protein</fullName>
    </submittedName>
</protein>
<dbReference type="InterPro" id="IPR016943">
    <property type="entry name" value="UCP030050_HTH"/>
</dbReference>
<dbReference type="PROSITE" id="PS50987">
    <property type="entry name" value="HTH_ARSR_2"/>
    <property type="match status" value="1"/>
</dbReference>
<keyword evidence="3" id="KW-0804">Transcription</keyword>
<dbReference type="InterPro" id="IPR036390">
    <property type="entry name" value="WH_DNA-bd_sf"/>
</dbReference>
<evidence type="ECO:0000256" key="3">
    <source>
        <dbReference type="ARBA" id="ARBA00023163"/>
    </source>
</evidence>
<name>A0ABX0G6I0_9RHOB</name>
<dbReference type="InterPro" id="IPR011991">
    <property type="entry name" value="ArsR-like_HTH"/>
</dbReference>
<dbReference type="PIRSF" id="PIRSF030050">
    <property type="entry name" value="UCP030050_HTH"/>
    <property type="match status" value="1"/>
</dbReference>
<dbReference type="Gene3D" id="1.10.10.10">
    <property type="entry name" value="Winged helix-like DNA-binding domain superfamily/Winged helix DNA-binding domain"/>
    <property type="match status" value="1"/>
</dbReference>
<evidence type="ECO:0000259" key="4">
    <source>
        <dbReference type="PROSITE" id="PS50987"/>
    </source>
</evidence>
<keyword evidence="1" id="KW-0805">Transcription regulation</keyword>
<dbReference type="InterPro" id="IPR051081">
    <property type="entry name" value="HTH_MetalResp_TranReg"/>
</dbReference>
<evidence type="ECO:0000313" key="6">
    <source>
        <dbReference type="Proteomes" id="UP001515660"/>
    </source>
</evidence>
<keyword evidence="2" id="KW-0238">DNA-binding</keyword>
<dbReference type="EMBL" id="JAANHS010000004">
    <property type="protein sequence ID" value="NHB76473.1"/>
    <property type="molecule type" value="Genomic_DNA"/>
</dbReference>
<feature type="domain" description="HTH arsR-type" evidence="4">
    <location>
        <begin position="5"/>
        <end position="100"/>
    </location>
</feature>
<evidence type="ECO:0000256" key="2">
    <source>
        <dbReference type="ARBA" id="ARBA00023125"/>
    </source>
</evidence>
<evidence type="ECO:0000256" key="1">
    <source>
        <dbReference type="ARBA" id="ARBA00023015"/>
    </source>
</evidence>
<dbReference type="Pfam" id="PF12840">
    <property type="entry name" value="HTH_20"/>
    <property type="match status" value="1"/>
</dbReference>
<reference evidence="5 6" key="1">
    <citation type="journal article" date="2022" name="Microorganisms">
        <title>Genome Sequence and Characterization of a Xanthorhodopsin-Containing, Aerobic Anoxygenic Phototrophic Rhodobacter Species, Isolated from Mesophilic Conditions at Yellowstone National Park.</title>
        <authorList>
            <person name="Kyndt J.A."/>
            <person name="Robertson S."/>
            <person name="Shoffstall I.B."/>
            <person name="Ramaley R.F."/>
            <person name="Meyer T.E."/>
        </authorList>
    </citation>
    <scope>NUCLEOTIDE SEQUENCE [LARGE SCALE GENOMIC DNA]</scope>
    <source>
        <strain evidence="5 6">M37P</strain>
    </source>
</reference>
<dbReference type="InterPro" id="IPR036388">
    <property type="entry name" value="WH-like_DNA-bd_sf"/>
</dbReference>
<dbReference type="SMART" id="SM00418">
    <property type="entry name" value="HTH_ARSR"/>
    <property type="match status" value="1"/>
</dbReference>
<dbReference type="Proteomes" id="UP001515660">
    <property type="component" value="Unassembled WGS sequence"/>
</dbReference>
<accession>A0ABX0G6I0</accession>
<dbReference type="PANTHER" id="PTHR33154">
    <property type="entry name" value="TRANSCRIPTIONAL REGULATOR, ARSR FAMILY"/>
    <property type="match status" value="1"/>
</dbReference>
<organism evidence="5 6">
    <name type="scientific">Rhodobacter calidifons</name>
    <dbReference type="NCBI Taxonomy" id="2715277"/>
    <lineage>
        <taxon>Bacteria</taxon>
        <taxon>Pseudomonadati</taxon>
        <taxon>Pseudomonadota</taxon>
        <taxon>Alphaproteobacteria</taxon>
        <taxon>Rhodobacterales</taxon>
        <taxon>Rhodobacter group</taxon>
        <taxon>Rhodobacter</taxon>
    </lineage>
</organism>
<dbReference type="SUPFAM" id="SSF46785">
    <property type="entry name" value="Winged helix' DNA-binding domain"/>
    <property type="match status" value="1"/>
</dbReference>
<keyword evidence="6" id="KW-1185">Reference proteome</keyword>
<dbReference type="CDD" id="cd00090">
    <property type="entry name" value="HTH_ARSR"/>
    <property type="match status" value="1"/>
</dbReference>
<sequence>MTNQIIVVDPLERQDILRALASEVRVRILEHLTRQGPRNVNQVSEELDLPQSTVSSNIQILIDAGLVQTRSEKGRKGSQKICHSTFTELLIAFKDPTPAQNANVIEVAMPIGLYTRCEVSAPCGLCSPDGVIGLLDVPDTFLDPDRMRAGLLWFTRGFVEYQFPNNAKLAGTPVQALELVLELSSEVPGTSKDWPSDITVAINGHEIGTWTSPGDYGDKRGKYTPDWWKLAGSQYGDLKRWEVTAEGTFLDGTRISDCRLDDLGLNDHRSIRVRIGVKEDARHPGGLNIFGRGFGNHDQDIRLRLLRD</sequence>
<proteinExistence type="predicted"/>
<gene>
    <name evidence="5" type="ORF">G8O29_06920</name>
</gene>